<organism evidence="2 3">
    <name type="scientific">Acrobeloides nanus</name>
    <dbReference type="NCBI Taxonomy" id="290746"/>
    <lineage>
        <taxon>Eukaryota</taxon>
        <taxon>Metazoa</taxon>
        <taxon>Ecdysozoa</taxon>
        <taxon>Nematoda</taxon>
        <taxon>Chromadorea</taxon>
        <taxon>Rhabditida</taxon>
        <taxon>Tylenchina</taxon>
        <taxon>Cephalobomorpha</taxon>
        <taxon>Cephaloboidea</taxon>
        <taxon>Cephalobidae</taxon>
        <taxon>Acrobeloides</taxon>
    </lineage>
</organism>
<dbReference type="Proteomes" id="UP000887540">
    <property type="component" value="Unplaced"/>
</dbReference>
<dbReference type="AlphaFoldDB" id="A0A914EES7"/>
<keyword evidence="1" id="KW-0472">Membrane</keyword>
<evidence type="ECO:0000313" key="3">
    <source>
        <dbReference type="WBParaSite" id="ACRNAN_scaffold7346.g20846.t1"/>
    </source>
</evidence>
<keyword evidence="2" id="KW-1185">Reference proteome</keyword>
<feature type="transmembrane region" description="Helical" evidence="1">
    <location>
        <begin position="32"/>
        <end position="51"/>
    </location>
</feature>
<accession>A0A914EES7</accession>
<evidence type="ECO:0000313" key="2">
    <source>
        <dbReference type="Proteomes" id="UP000887540"/>
    </source>
</evidence>
<keyword evidence="1" id="KW-0812">Transmembrane</keyword>
<feature type="transmembrane region" description="Helical" evidence="1">
    <location>
        <begin position="7"/>
        <end position="26"/>
    </location>
</feature>
<proteinExistence type="predicted"/>
<sequence>MIAAVVSILEFSILIFATVRALFSIVSPKVQHGVYSLLFVLPVSIVLPIFISRAEGKEIEEPHKHH</sequence>
<dbReference type="WBParaSite" id="ACRNAN_scaffold7346.g20846.t1">
    <property type="protein sequence ID" value="ACRNAN_scaffold7346.g20846.t1"/>
    <property type="gene ID" value="ACRNAN_scaffold7346.g20846"/>
</dbReference>
<evidence type="ECO:0000256" key="1">
    <source>
        <dbReference type="SAM" id="Phobius"/>
    </source>
</evidence>
<protein>
    <submittedName>
        <fullName evidence="3">Uncharacterized protein</fullName>
    </submittedName>
</protein>
<keyword evidence="1" id="KW-1133">Transmembrane helix</keyword>
<reference evidence="3" key="1">
    <citation type="submission" date="2022-11" db="UniProtKB">
        <authorList>
            <consortium name="WormBaseParasite"/>
        </authorList>
    </citation>
    <scope>IDENTIFICATION</scope>
</reference>
<name>A0A914EES7_9BILA</name>